<keyword evidence="2" id="KW-0479">Metal-binding</keyword>
<reference evidence="6 7" key="1">
    <citation type="journal article" date="2016" name="Mol. Biol. Evol.">
        <title>Comparative Genomics of Early-Diverging Mushroom-Forming Fungi Provides Insights into the Origins of Lignocellulose Decay Capabilities.</title>
        <authorList>
            <person name="Nagy L.G."/>
            <person name="Riley R."/>
            <person name="Tritt A."/>
            <person name="Adam C."/>
            <person name="Daum C."/>
            <person name="Floudas D."/>
            <person name="Sun H."/>
            <person name="Yadav J.S."/>
            <person name="Pangilinan J."/>
            <person name="Larsson K.H."/>
            <person name="Matsuura K."/>
            <person name="Barry K."/>
            <person name="Labutti K."/>
            <person name="Kuo R."/>
            <person name="Ohm R.A."/>
            <person name="Bhattacharya S.S."/>
            <person name="Shirouzu T."/>
            <person name="Yoshinaga Y."/>
            <person name="Martin F.M."/>
            <person name="Grigoriev I.V."/>
            <person name="Hibbett D.S."/>
        </authorList>
    </citation>
    <scope>NUCLEOTIDE SEQUENCE [LARGE SCALE GENOMIC DNA]</scope>
    <source>
        <strain evidence="6 7">HHB12029</strain>
    </source>
</reference>
<dbReference type="PANTHER" id="PTHR46481">
    <property type="entry name" value="ZINC FINGER BED DOMAIN-CONTAINING PROTEIN 4"/>
    <property type="match status" value="1"/>
</dbReference>
<accession>A0A165BAS6</accession>
<dbReference type="GO" id="GO:0008270">
    <property type="term" value="F:zinc ion binding"/>
    <property type="evidence" value="ECO:0007669"/>
    <property type="project" value="UniProtKB-KW"/>
</dbReference>
<keyword evidence="7" id="KW-1185">Reference proteome</keyword>
<dbReference type="EMBL" id="KV426508">
    <property type="protein sequence ID" value="KZV80206.1"/>
    <property type="molecule type" value="Genomic_DNA"/>
</dbReference>
<dbReference type="AlphaFoldDB" id="A0A165BAS6"/>
<evidence type="ECO:0000256" key="1">
    <source>
        <dbReference type="ARBA" id="ARBA00004123"/>
    </source>
</evidence>
<proteinExistence type="predicted"/>
<dbReference type="InParanoid" id="A0A165BAS6"/>
<organism evidence="6 7">
    <name type="scientific">Exidia glandulosa HHB12029</name>
    <dbReference type="NCBI Taxonomy" id="1314781"/>
    <lineage>
        <taxon>Eukaryota</taxon>
        <taxon>Fungi</taxon>
        <taxon>Dikarya</taxon>
        <taxon>Basidiomycota</taxon>
        <taxon>Agaricomycotina</taxon>
        <taxon>Agaricomycetes</taxon>
        <taxon>Auriculariales</taxon>
        <taxon>Exidiaceae</taxon>
        <taxon>Exidia</taxon>
    </lineage>
</organism>
<sequence length="221" mass="25033">MQKTWNSPVYAFFKPDVIIGYSKGRRYHEFICAAQPCKKASHTVRRFLDTRDRSSTSNLRTHAIGCFGHDTVKKTLGETIGHMRDGSITASFERAGKGKVTFSHKLMTKTESRYLMLTGRPSHYIPSIATVSRDVRTVFVNCRQRIAKLLKEYDGELSFATDTWTSPNHQPLMAVTVTFVFKDEPLTLLLDVVELSKVCTVYLHAPEFDLDAPPYHSAIRG</sequence>
<evidence type="ECO:0000256" key="2">
    <source>
        <dbReference type="ARBA" id="ARBA00022723"/>
    </source>
</evidence>
<evidence type="ECO:0000313" key="7">
    <source>
        <dbReference type="Proteomes" id="UP000077266"/>
    </source>
</evidence>
<comment type="subcellular location">
    <subcellularLocation>
        <location evidence="1">Nucleus</location>
    </subcellularLocation>
</comment>
<dbReference type="Proteomes" id="UP000077266">
    <property type="component" value="Unassembled WGS sequence"/>
</dbReference>
<evidence type="ECO:0000313" key="6">
    <source>
        <dbReference type="EMBL" id="KZV80206.1"/>
    </source>
</evidence>
<dbReference type="InterPro" id="IPR052035">
    <property type="entry name" value="ZnF_BED_domain_contain"/>
</dbReference>
<dbReference type="OrthoDB" id="2677917at2759"/>
<dbReference type="PANTHER" id="PTHR46481:SF10">
    <property type="entry name" value="ZINC FINGER BED DOMAIN-CONTAINING PROTEIN 39"/>
    <property type="match status" value="1"/>
</dbReference>
<keyword evidence="4" id="KW-0862">Zinc</keyword>
<keyword evidence="5" id="KW-0539">Nucleus</keyword>
<name>A0A165BAS6_EXIGL</name>
<gene>
    <name evidence="6" type="ORF">EXIGLDRAFT_630613</name>
</gene>
<evidence type="ECO:0000256" key="3">
    <source>
        <dbReference type="ARBA" id="ARBA00022771"/>
    </source>
</evidence>
<protein>
    <submittedName>
        <fullName evidence="6">Uncharacterized protein</fullName>
    </submittedName>
</protein>
<dbReference type="GO" id="GO:0005634">
    <property type="term" value="C:nucleus"/>
    <property type="evidence" value="ECO:0007669"/>
    <property type="project" value="UniProtKB-SubCell"/>
</dbReference>
<keyword evidence="3" id="KW-0863">Zinc-finger</keyword>
<evidence type="ECO:0000256" key="5">
    <source>
        <dbReference type="ARBA" id="ARBA00023242"/>
    </source>
</evidence>
<evidence type="ECO:0000256" key="4">
    <source>
        <dbReference type="ARBA" id="ARBA00022833"/>
    </source>
</evidence>